<keyword evidence="3" id="KW-1185">Reference proteome</keyword>
<gene>
    <name evidence="2" type="ORF">SAMN05444266_101147</name>
</gene>
<feature type="transmembrane region" description="Helical" evidence="1">
    <location>
        <begin position="12"/>
        <end position="31"/>
    </location>
</feature>
<keyword evidence="1" id="KW-0812">Transmembrane</keyword>
<name>A0A1M6VBZ8_9BACT</name>
<keyword evidence="1" id="KW-1133">Transmembrane helix</keyword>
<reference evidence="2 3" key="1">
    <citation type="submission" date="2016-11" db="EMBL/GenBank/DDBJ databases">
        <authorList>
            <person name="Jaros S."/>
            <person name="Januszkiewicz K."/>
            <person name="Wedrychowicz H."/>
        </authorList>
    </citation>
    <scope>NUCLEOTIDE SEQUENCE [LARGE SCALE GENOMIC DNA]</scope>
    <source>
        <strain evidence="2 3">DSM 27406</strain>
    </source>
</reference>
<accession>A0A1M6VBZ8</accession>
<proteinExistence type="predicted"/>
<organism evidence="2 3">
    <name type="scientific">Chitinophaga jiangningensis</name>
    <dbReference type="NCBI Taxonomy" id="1419482"/>
    <lineage>
        <taxon>Bacteria</taxon>
        <taxon>Pseudomonadati</taxon>
        <taxon>Bacteroidota</taxon>
        <taxon>Chitinophagia</taxon>
        <taxon>Chitinophagales</taxon>
        <taxon>Chitinophagaceae</taxon>
        <taxon>Chitinophaga</taxon>
    </lineage>
</organism>
<dbReference type="Proteomes" id="UP000184420">
    <property type="component" value="Unassembled WGS sequence"/>
</dbReference>
<dbReference type="AlphaFoldDB" id="A0A1M6VBZ8"/>
<evidence type="ECO:0000313" key="3">
    <source>
        <dbReference type="Proteomes" id="UP000184420"/>
    </source>
</evidence>
<dbReference type="EMBL" id="FRBL01000001">
    <property type="protein sequence ID" value="SHK78901.1"/>
    <property type="molecule type" value="Genomic_DNA"/>
</dbReference>
<sequence>MFFKFKPVYMEAVAIRALIFFAVLGVGLFLLDLDFSSKMALVSMILGLSSFLLLRMNLNEVLTMGVKEQELSLSFVNMSIYKKLPISVSLDKVSARKGNNVIRLLVDGKHVANLRRKAVSPEDWNAMTALFDNKVSGMSVR</sequence>
<dbReference type="RefSeq" id="WP_073077051.1">
    <property type="nucleotide sequence ID" value="NZ_FRBL01000001.1"/>
</dbReference>
<evidence type="ECO:0000256" key="1">
    <source>
        <dbReference type="SAM" id="Phobius"/>
    </source>
</evidence>
<dbReference type="OrthoDB" id="677333at2"/>
<evidence type="ECO:0000313" key="2">
    <source>
        <dbReference type="EMBL" id="SHK78901.1"/>
    </source>
</evidence>
<feature type="transmembrane region" description="Helical" evidence="1">
    <location>
        <begin position="37"/>
        <end position="54"/>
    </location>
</feature>
<keyword evidence="1" id="KW-0472">Membrane</keyword>
<protein>
    <submittedName>
        <fullName evidence="2">Uncharacterized protein</fullName>
    </submittedName>
</protein>